<sequence>RHVLDNADLLLIMSVNPGFGGQSFIPESLGKIRQARQIIKERGLSTVIEVDGGIKPGNARQVVEAGAGILVMGSAFYGSDDYAAVIKATKENLA</sequence>
<dbReference type="GO" id="GO:0046872">
    <property type="term" value="F:metal ion binding"/>
    <property type="evidence" value="ECO:0007669"/>
    <property type="project" value="UniProtKB-KW"/>
</dbReference>
<dbReference type="PANTHER" id="PTHR11749">
    <property type="entry name" value="RIBULOSE-5-PHOSPHATE-3-EPIMERASE"/>
    <property type="match status" value="1"/>
</dbReference>
<evidence type="ECO:0000256" key="1">
    <source>
        <dbReference type="ARBA" id="ARBA00022723"/>
    </source>
</evidence>
<evidence type="ECO:0008006" key="4">
    <source>
        <dbReference type="Google" id="ProtNLM"/>
    </source>
</evidence>
<dbReference type="Pfam" id="PF00834">
    <property type="entry name" value="Ribul_P_3_epim"/>
    <property type="match status" value="1"/>
</dbReference>
<name>A0A0F9CYE6_9ZZZZ</name>
<reference evidence="3" key="1">
    <citation type="journal article" date="2015" name="Nature">
        <title>Complex archaea that bridge the gap between prokaryotes and eukaryotes.</title>
        <authorList>
            <person name="Spang A."/>
            <person name="Saw J.H."/>
            <person name="Jorgensen S.L."/>
            <person name="Zaremba-Niedzwiedzka K."/>
            <person name="Martijn J."/>
            <person name="Lind A.E."/>
            <person name="van Eijk R."/>
            <person name="Schleper C."/>
            <person name="Guy L."/>
            <person name="Ettema T.J."/>
        </authorList>
    </citation>
    <scope>NUCLEOTIDE SEQUENCE</scope>
</reference>
<keyword evidence="2" id="KW-0413">Isomerase</keyword>
<keyword evidence="1" id="KW-0479">Metal-binding</keyword>
<dbReference type="Gene3D" id="3.20.20.70">
    <property type="entry name" value="Aldolase class I"/>
    <property type="match status" value="1"/>
</dbReference>
<dbReference type="SUPFAM" id="SSF51366">
    <property type="entry name" value="Ribulose-phoshate binding barrel"/>
    <property type="match status" value="1"/>
</dbReference>
<dbReference type="AlphaFoldDB" id="A0A0F9CYE6"/>
<gene>
    <name evidence="3" type="ORF">LCGC14_2266680</name>
</gene>
<dbReference type="GO" id="GO:0016857">
    <property type="term" value="F:racemase and epimerase activity, acting on carbohydrates and derivatives"/>
    <property type="evidence" value="ECO:0007669"/>
    <property type="project" value="InterPro"/>
</dbReference>
<protein>
    <recommendedName>
        <fullName evidence="4">Ribulose-phosphate 3-epimerase</fullName>
    </recommendedName>
</protein>
<dbReference type="InterPro" id="IPR011060">
    <property type="entry name" value="RibuloseP-bd_barrel"/>
</dbReference>
<dbReference type="InterPro" id="IPR013785">
    <property type="entry name" value="Aldolase_TIM"/>
</dbReference>
<proteinExistence type="predicted"/>
<dbReference type="GO" id="GO:0005975">
    <property type="term" value="P:carbohydrate metabolic process"/>
    <property type="evidence" value="ECO:0007669"/>
    <property type="project" value="InterPro"/>
</dbReference>
<comment type="caution">
    <text evidence="3">The sequence shown here is derived from an EMBL/GenBank/DDBJ whole genome shotgun (WGS) entry which is preliminary data.</text>
</comment>
<evidence type="ECO:0000256" key="2">
    <source>
        <dbReference type="ARBA" id="ARBA00023235"/>
    </source>
</evidence>
<dbReference type="PROSITE" id="PS01086">
    <property type="entry name" value="RIBUL_P_3_EPIMER_2"/>
    <property type="match status" value="1"/>
</dbReference>
<dbReference type="InterPro" id="IPR000056">
    <property type="entry name" value="Ribul_P_3_epim-like"/>
</dbReference>
<dbReference type="EMBL" id="LAZR01031247">
    <property type="protein sequence ID" value="KKL54309.1"/>
    <property type="molecule type" value="Genomic_DNA"/>
</dbReference>
<organism evidence="3">
    <name type="scientific">marine sediment metagenome</name>
    <dbReference type="NCBI Taxonomy" id="412755"/>
    <lineage>
        <taxon>unclassified sequences</taxon>
        <taxon>metagenomes</taxon>
        <taxon>ecological metagenomes</taxon>
    </lineage>
</organism>
<accession>A0A0F9CYE6</accession>
<evidence type="ECO:0000313" key="3">
    <source>
        <dbReference type="EMBL" id="KKL54309.1"/>
    </source>
</evidence>
<feature type="non-terminal residue" evidence="3">
    <location>
        <position position="1"/>
    </location>
</feature>